<dbReference type="Proteomes" id="UP000676917">
    <property type="component" value="Unassembled WGS sequence"/>
</dbReference>
<dbReference type="SUPFAM" id="SSF46785">
    <property type="entry name" value="Winged helix' DNA-binding domain"/>
    <property type="match status" value="1"/>
</dbReference>
<reference evidence="5" key="1">
    <citation type="submission" date="2021-03" db="EMBL/GenBank/DDBJ databases">
        <title>Antimicrobial resistance genes in bacteria isolated from Japanese honey, and their potential for conferring macrolide and lincosamide resistance in the American foulbrood pathogen Paenibacillus larvae.</title>
        <authorList>
            <person name="Okamoto M."/>
            <person name="Kumagai M."/>
            <person name="Kanamori H."/>
            <person name="Takamatsu D."/>
        </authorList>
    </citation>
    <scope>NUCLEOTIDE SEQUENCE</scope>
    <source>
        <strain evidence="5">J43TS3</strain>
    </source>
</reference>
<keyword evidence="2" id="KW-0238">DNA-binding</keyword>
<dbReference type="PRINTS" id="PR00035">
    <property type="entry name" value="HTHGNTR"/>
</dbReference>
<keyword evidence="6" id="KW-1185">Reference proteome</keyword>
<dbReference type="AlphaFoldDB" id="A0A919XC19"/>
<name>A0A919XC19_9BACI</name>
<dbReference type="InterPro" id="IPR036388">
    <property type="entry name" value="WH-like_DNA-bd_sf"/>
</dbReference>
<dbReference type="InterPro" id="IPR000524">
    <property type="entry name" value="Tscrpt_reg_HTH_GntR"/>
</dbReference>
<evidence type="ECO:0000259" key="4">
    <source>
        <dbReference type="PROSITE" id="PS50949"/>
    </source>
</evidence>
<evidence type="ECO:0000313" key="6">
    <source>
        <dbReference type="Proteomes" id="UP000676917"/>
    </source>
</evidence>
<keyword evidence="3" id="KW-0804">Transcription</keyword>
<dbReference type="GO" id="GO:0003700">
    <property type="term" value="F:DNA-binding transcription factor activity"/>
    <property type="evidence" value="ECO:0007669"/>
    <property type="project" value="InterPro"/>
</dbReference>
<evidence type="ECO:0000313" key="5">
    <source>
        <dbReference type="EMBL" id="GIO27813.1"/>
    </source>
</evidence>
<dbReference type="SMART" id="SM00345">
    <property type="entry name" value="HTH_GNTR"/>
    <property type="match status" value="1"/>
</dbReference>
<dbReference type="RefSeq" id="WP_212921268.1">
    <property type="nucleotide sequence ID" value="NZ_BORP01000004.1"/>
</dbReference>
<evidence type="ECO:0000256" key="2">
    <source>
        <dbReference type="ARBA" id="ARBA00023125"/>
    </source>
</evidence>
<dbReference type="EMBL" id="BORP01000004">
    <property type="protein sequence ID" value="GIO27813.1"/>
    <property type="molecule type" value="Genomic_DNA"/>
</dbReference>
<dbReference type="PANTHER" id="PTHR43537">
    <property type="entry name" value="TRANSCRIPTIONAL REGULATOR, GNTR FAMILY"/>
    <property type="match status" value="1"/>
</dbReference>
<keyword evidence="1" id="KW-0805">Transcription regulation</keyword>
<dbReference type="InterPro" id="IPR036390">
    <property type="entry name" value="WH_DNA-bd_sf"/>
</dbReference>
<comment type="caution">
    <text evidence="5">The sequence shown here is derived from an EMBL/GenBank/DDBJ whole genome shotgun (WGS) entry which is preliminary data.</text>
</comment>
<organism evidence="5 6">
    <name type="scientific">Ornithinibacillus bavariensis</name>
    <dbReference type="NCBI Taxonomy" id="545502"/>
    <lineage>
        <taxon>Bacteria</taxon>
        <taxon>Bacillati</taxon>
        <taxon>Bacillota</taxon>
        <taxon>Bacilli</taxon>
        <taxon>Bacillales</taxon>
        <taxon>Bacillaceae</taxon>
        <taxon>Ornithinibacillus</taxon>
    </lineage>
</organism>
<sequence length="207" mass="24031">MSMSPKQKVYQEVLHEVRNFIEFHNLSPGDKLPSERELAEKLGAGRSSVREALRAMELLGIIETRHGEGTFLSEYRPYQTVELLSSFVLKENTPKKELIAVKMLLEKEAAKLVFTKMDESVVGQLQNLINNPDLSTREQHFTFFSLLFALTENHFLARIWGLIDEYTHNLNVHYSNDFYHRLLNIYKSNRIAAIEGLFLEEKMPNIM</sequence>
<feature type="domain" description="HTH gntR-type" evidence="4">
    <location>
        <begin position="7"/>
        <end position="75"/>
    </location>
</feature>
<protein>
    <submittedName>
        <fullName evidence="5">GntR family transcriptional regulator</fullName>
    </submittedName>
</protein>
<accession>A0A919XC19</accession>
<dbReference type="CDD" id="cd07377">
    <property type="entry name" value="WHTH_GntR"/>
    <property type="match status" value="1"/>
</dbReference>
<dbReference type="PROSITE" id="PS50949">
    <property type="entry name" value="HTH_GNTR"/>
    <property type="match status" value="1"/>
</dbReference>
<evidence type="ECO:0000256" key="3">
    <source>
        <dbReference type="ARBA" id="ARBA00023163"/>
    </source>
</evidence>
<evidence type="ECO:0000256" key="1">
    <source>
        <dbReference type="ARBA" id="ARBA00023015"/>
    </source>
</evidence>
<dbReference type="Pfam" id="PF00392">
    <property type="entry name" value="GntR"/>
    <property type="match status" value="1"/>
</dbReference>
<gene>
    <name evidence="5" type="ORF">J43TS3_24240</name>
</gene>
<dbReference type="GO" id="GO:0003677">
    <property type="term" value="F:DNA binding"/>
    <property type="evidence" value="ECO:0007669"/>
    <property type="project" value="UniProtKB-KW"/>
</dbReference>
<dbReference type="PANTHER" id="PTHR43537:SF54">
    <property type="entry name" value="TRANSCRIPTIONAL REGULATOR, GNTR FAMILY"/>
    <property type="match status" value="1"/>
</dbReference>
<proteinExistence type="predicted"/>
<dbReference type="Gene3D" id="1.10.10.10">
    <property type="entry name" value="Winged helix-like DNA-binding domain superfamily/Winged helix DNA-binding domain"/>
    <property type="match status" value="1"/>
</dbReference>